<evidence type="ECO:0000256" key="2">
    <source>
        <dbReference type="ARBA" id="ARBA00004687"/>
    </source>
</evidence>
<dbReference type="EMBL" id="CM032183">
    <property type="protein sequence ID" value="KAG7095944.1"/>
    <property type="molecule type" value="Genomic_DNA"/>
</dbReference>
<evidence type="ECO:0000256" key="3">
    <source>
        <dbReference type="ARBA" id="ARBA00007559"/>
    </source>
</evidence>
<dbReference type="InterPro" id="IPR009447">
    <property type="entry name" value="PIGW/GWT1"/>
</dbReference>
<dbReference type="AlphaFoldDB" id="A0A9P7UWI9"/>
<organism evidence="9 10">
    <name type="scientific">Marasmius oreades</name>
    <name type="common">fairy-ring Marasmius</name>
    <dbReference type="NCBI Taxonomy" id="181124"/>
    <lineage>
        <taxon>Eukaryota</taxon>
        <taxon>Fungi</taxon>
        <taxon>Dikarya</taxon>
        <taxon>Basidiomycota</taxon>
        <taxon>Agaricomycotina</taxon>
        <taxon>Agaricomycetes</taxon>
        <taxon>Agaricomycetidae</taxon>
        <taxon>Agaricales</taxon>
        <taxon>Marasmiineae</taxon>
        <taxon>Marasmiaceae</taxon>
        <taxon>Marasmius</taxon>
    </lineage>
</organism>
<dbReference type="GO" id="GO:0005789">
    <property type="term" value="C:endoplasmic reticulum membrane"/>
    <property type="evidence" value="ECO:0007669"/>
    <property type="project" value="UniProtKB-SubCell"/>
</dbReference>
<evidence type="ECO:0000256" key="1">
    <source>
        <dbReference type="ARBA" id="ARBA00004141"/>
    </source>
</evidence>
<keyword evidence="8" id="KW-0012">Acyltransferase</keyword>
<protein>
    <recommendedName>
        <fullName evidence="8">GPI-anchored wall transfer protein</fullName>
        <ecNumber evidence="8">2.3.-.-</ecNumber>
    </recommendedName>
</protein>
<accession>A0A9P7UWI9</accession>
<dbReference type="GO" id="GO:0032216">
    <property type="term" value="F:glucosaminyl-phosphatidylinositol O-acyltransferase activity"/>
    <property type="evidence" value="ECO:0007669"/>
    <property type="project" value="TreeGrafter"/>
</dbReference>
<keyword evidence="8" id="KW-0256">Endoplasmic reticulum</keyword>
<feature type="transmembrane region" description="Helical" evidence="8">
    <location>
        <begin position="299"/>
        <end position="321"/>
    </location>
</feature>
<dbReference type="PANTHER" id="PTHR20661">
    <property type="entry name" value="PHOSPHATIDYLINOSITOL-GLYCAN BIOSYNTHESIS CLASS W PROTEIN"/>
    <property type="match status" value="1"/>
</dbReference>
<keyword evidence="7 8" id="KW-0472">Membrane</keyword>
<comment type="pathway">
    <text evidence="2 8">Glycolipid biosynthesis; glycosylphosphatidylinositol-anchor biosynthesis.</text>
</comment>
<dbReference type="KEGG" id="more:E1B28_006628"/>
<dbReference type="GO" id="GO:0072659">
    <property type="term" value="P:protein localization to plasma membrane"/>
    <property type="evidence" value="ECO:0007669"/>
    <property type="project" value="TreeGrafter"/>
</dbReference>
<evidence type="ECO:0000256" key="6">
    <source>
        <dbReference type="ARBA" id="ARBA00022989"/>
    </source>
</evidence>
<feature type="transmembrane region" description="Helical" evidence="8">
    <location>
        <begin position="401"/>
        <end position="424"/>
    </location>
</feature>
<feature type="transmembrane region" description="Helical" evidence="8">
    <location>
        <begin position="130"/>
        <end position="148"/>
    </location>
</feature>
<dbReference type="EC" id="2.3.-.-" evidence="8"/>
<feature type="transmembrane region" description="Helical" evidence="8">
    <location>
        <begin position="468"/>
        <end position="488"/>
    </location>
</feature>
<dbReference type="RefSeq" id="XP_043012414.1">
    <property type="nucleotide sequence ID" value="XM_043151319.1"/>
</dbReference>
<feature type="transmembrane region" description="Helical" evidence="8">
    <location>
        <begin position="232"/>
        <end position="250"/>
    </location>
</feature>
<keyword evidence="4 8" id="KW-0337">GPI-anchor biosynthesis</keyword>
<dbReference type="GeneID" id="66075704"/>
<keyword evidence="8" id="KW-0808">Transferase</keyword>
<feature type="transmembrane region" description="Helical" evidence="8">
    <location>
        <begin position="363"/>
        <end position="381"/>
    </location>
</feature>
<name>A0A9P7UWI9_9AGAR</name>
<feature type="transmembrane region" description="Helical" evidence="8">
    <location>
        <begin position="160"/>
        <end position="183"/>
    </location>
</feature>
<evidence type="ECO:0000313" key="10">
    <source>
        <dbReference type="Proteomes" id="UP001049176"/>
    </source>
</evidence>
<evidence type="ECO:0000256" key="8">
    <source>
        <dbReference type="RuleBase" id="RU280819"/>
    </source>
</evidence>
<evidence type="ECO:0000256" key="7">
    <source>
        <dbReference type="ARBA" id="ARBA00023136"/>
    </source>
</evidence>
<reference evidence="9" key="1">
    <citation type="journal article" date="2021" name="Genome Biol. Evol.">
        <title>The assembled and annotated genome of the fairy-ring fungus Marasmius oreades.</title>
        <authorList>
            <person name="Hiltunen M."/>
            <person name="Ament-Velasquez S.L."/>
            <person name="Johannesson H."/>
        </authorList>
    </citation>
    <scope>NUCLEOTIDE SEQUENCE</scope>
    <source>
        <strain evidence="9">03SP1</strain>
    </source>
</reference>
<dbReference type="PIRSF" id="PIRSF017321">
    <property type="entry name" value="GWT1"/>
    <property type="match status" value="1"/>
</dbReference>
<sequence>MESGQEYRTRKVESVTGLAGSSVSHINLLSSVALSSIALYYALRSRFPSSPTTGLIASWLLLVFPLLLSMTFFANRPGTLFLLFGVPAGLILTLPKKERGAPLLSPTSSRALETPKPSIPQLNCVTTYRAHMLLMTMLAILAVDFSIFPRSLAKCETFGFSLMDLGVGSFVFAQGLVSAIPLIKNPLHLTSPFLPKVSSIIRKTMPIIALGLIRVILVKGTDYPEHETEYGVHWNFFITLALLPVMEVVLHPLMVYCSVTFIGITVAILHQLALSKLGLEDYVFNASRVSSVVSANKEGIVSLAGYFAIHLLGLTTGTLILPPSPSYFRRIHRHLQQRRGAHDTSNTVDPLKKLTSTRQDDKTATELCAYTVVWWILFGSTRLLRFDGGSGASRRLVNISYIFWVSAYNTSFILGYMILDILFFPTPRPSKPKYSKGKPVEYAEIHPVGINSEEIPPALFTAINRNGLVLFLLSNLATGVVNLSIPTLDTSDTWAISILSVYSFGICVVAWVCRNRKLWQL</sequence>
<feature type="transmembrane region" description="Helical" evidence="8">
    <location>
        <begin position="79"/>
        <end position="95"/>
    </location>
</feature>
<dbReference type="Proteomes" id="UP001049176">
    <property type="component" value="Chromosome 3"/>
</dbReference>
<dbReference type="GO" id="GO:0006506">
    <property type="term" value="P:GPI anchor biosynthetic process"/>
    <property type="evidence" value="ECO:0007669"/>
    <property type="project" value="UniProtKB-KW"/>
</dbReference>
<feature type="transmembrane region" description="Helical" evidence="8">
    <location>
        <begin position="494"/>
        <end position="513"/>
    </location>
</feature>
<comment type="similarity">
    <text evidence="3 8">Belongs to the PIGW family.</text>
</comment>
<comment type="caution">
    <text evidence="9">The sequence shown here is derived from an EMBL/GenBank/DDBJ whole genome shotgun (WGS) entry which is preliminary data.</text>
</comment>
<dbReference type="PANTHER" id="PTHR20661:SF0">
    <property type="entry name" value="PHOSPHATIDYLINOSITOL-GLYCAN BIOSYNTHESIS CLASS W PROTEIN"/>
    <property type="match status" value="1"/>
</dbReference>
<keyword evidence="10" id="KW-1185">Reference proteome</keyword>
<comment type="subcellular location">
    <subcellularLocation>
        <location evidence="8">Endoplasmic reticulum membrane</location>
        <topology evidence="8">Multi-pass membrane protein</topology>
    </subcellularLocation>
    <subcellularLocation>
        <location evidence="1">Membrane</location>
        <topology evidence="1">Multi-pass membrane protein</topology>
    </subcellularLocation>
</comment>
<dbReference type="OrthoDB" id="15270at2759"/>
<dbReference type="Pfam" id="PF06423">
    <property type="entry name" value="GWT1"/>
    <property type="match status" value="1"/>
</dbReference>
<feature type="transmembrane region" description="Helical" evidence="8">
    <location>
        <begin position="55"/>
        <end position="73"/>
    </location>
</feature>
<evidence type="ECO:0000256" key="5">
    <source>
        <dbReference type="ARBA" id="ARBA00022692"/>
    </source>
</evidence>
<evidence type="ECO:0000313" key="9">
    <source>
        <dbReference type="EMBL" id="KAG7095944.1"/>
    </source>
</evidence>
<gene>
    <name evidence="9" type="ORF">E1B28_006628</name>
</gene>
<feature type="transmembrane region" description="Helical" evidence="8">
    <location>
        <begin position="257"/>
        <end position="279"/>
    </location>
</feature>
<keyword evidence="5 8" id="KW-0812">Transmembrane</keyword>
<evidence type="ECO:0000256" key="4">
    <source>
        <dbReference type="ARBA" id="ARBA00022502"/>
    </source>
</evidence>
<proteinExistence type="inferred from homology"/>
<comment type="function">
    <text evidence="8">A acetyltransferase, which acetylates the inositol ring of phosphatidylinositol during biosynthesis of GPI-anchor.</text>
</comment>
<feature type="transmembrane region" description="Helical" evidence="8">
    <location>
        <begin position="23"/>
        <end position="43"/>
    </location>
</feature>
<keyword evidence="6 8" id="KW-1133">Transmembrane helix</keyword>